<dbReference type="PANTHER" id="PTHR36928:SF1">
    <property type="entry name" value="PHOSPHATASE YCDX-RELATED"/>
    <property type="match status" value="1"/>
</dbReference>
<reference evidence="3" key="1">
    <citation type="submission" date="2016-10" db="EMBL/GenBank/DDBJ databases">
        <authorList>
            <person name="Varghese N."/>
            <person name="Submissions S."/>
        </authorList>
    </citation>
    <scope>NUCLEOTIDE SEQUENCE [LARGE SCALE GENOMIC DNA]</scope>
    <source>
        <strain evidence="3">DSM 13577</strain>
    </source>
</reference>
<dbReference type="InterPro" id="IPR016195">
    <property type="entry name" value="Pol/histidinol_Pase-like"/>
</dbReference>
<dbReference type="NCBIfam" id="NF005928">
    <property type="entry name" value="PRK07945.1"/>
    <property type="match status" value="1"/>
</dbReference>
<dbReference type="GO" id="GO:0008270">
    <property type="term" value="F:zinc ion binding"/>
    <property type="evidence" value="ECO:0007669"/>
    <property type="project" value="TreeGrafter"/>
</dbReference>
<dbReference type="InterPro" id="IPR043519">
    <property type="entry name" value="NT_sf"/>
</dbReference>
<gene>
    <name evidence="2" type="ORF">SAMN03080614_100671</name>
</gene>
<dbReference type="FunFam" id="3.20.20.140:FF:000047">
    <property type="entry name" value="PHP domain-containing protein"/>
    <property type="match status" value="1"/>
</dbReference>
<dbReference type="OrthoDB" id="9808747at2"/>
<dbReference type="Gene3D" id="3.30.460.10">
    <property type="entry name" value="Beta Polymerase, domain 2"/>
    <property type="match status" value="1"/>
</dbReference>
<dbReference type="PANTHER" id="PTHR36928">
    <property type="entry name" value="PHOSPHATASE YCDX-RELATED"/>
    <property type="match status" value="1"/>
</dbReference>
<dbReference type="InterPro" id="IPR047967">
    <property type="entry name" value="PolX_PHP"/>
</dbReference>
<dbReference type="STRING" id="1120990.SAMN03080614_100671"/>
<evidence type="ECO:0000313" key="3">
    <source>
        <dbReference type="Proteomes" id="UP000243819"/>
    </source>
</evidence>
<proteinExistence type="predicted"/>
<dbReference type="InterPro" id="IPR003141">
    <property type="entry name" value="Pol/His_phosphatase_N"/>
</dbReference>
<dbReference type="SUPFAM" id="SSF89550">
    <property type="entry name" value="PHP domain-like"/>
    <property type="match status" value="1"/>
</dbReference>
<feature type="domain" description="Polymerase/histidinol phosphatase N-terminal" evidence="1">
    <location>
        <begin position="201"/>
        <end position="279"/>
    </location>
</feature>
<dbReference type="GO" id="GO:0005829">
    <property type="term" value="C:cytosol"/>
    <property type="evidence" value="ECO:0007669"/>
    <property type="project" value="TreeGrafter"/>
</dbReference>
<dbReference type="EMBL" id="FOIF01000006">
    <property type="protein sequence ID" value="SES76376.1"/>
    <property type="molecule type" value="Genomic_DNA"/>
</dbReference>
<keyword evidence="3" id="KW-1185">Reference proteome</keyword>
<dbReference type="RefSeq" id="WP_091349135.1">
    <property type="nucleotide sequence ID" value="NZ_FOIF01000006.1"/>
</dbReference>
<dbReference type="InterPro" id="IPR004013">
    <property type="entry name" value="PHP_dom"/>
</dbReference>
<dbReference type="Proteomes" id="UP000243819">
    <property type="component" value="Unassembled WGS sequence"/>
</dbReference>
<evidence type="ECO:0000313" key="2">
    <source>
        <dbReference type="EMBL" id="SES76376.1"/>
    </source>
</evidence>
<name>A0A1H9Z4F0_9FIRM</name>
<dbReference type="AlphaFoldDB" id="A0A1H9Z4F0"/>
<dbReference type="SUPFAM" id="SSF81301">
    <property type="entry name" value="Nucleotidyltransferase"/>
    <property type="match status" value="1"/>
</dbReference>
<dbReference type="Gene3D" id="3.20.20.140">
    <property type="entry name" value="Metal-dependent hydrolases"/>
    <property type="match status" value="1"/>
</dbReference>
<dbReference type="Pfam" id="PF02811">
    <property type="entry name" value="PHP"/>
    <property type="match status" value="1"/>
</dbReference>
<dbReference type="SMART" id="SM00481">
    <property type="entry name" value="POLIIIAc"/>
    <property type="match status" value="1"/>
</dbReference>
<dbReference type="Gene3D" id="3.30.210.10">
    <property type="entry name" value="DNA polymerase, thumb domain"/>
    <property type="match status" value="1"/>
</dbReference>
<evidence type="ECO:0000259" key="1">
    <source>
        <dbReference type="SMART" id="SM00481"/>
    </source>
</evidence>
<dbReference type="InterPro" id="IPR037160">
    <property type="entry name" value="DNA_Pol_thumb_sf"/>
</dbReference>
<dbReference type="InterPro" id="IPR050243">
    <property type="entry name" value="PHP_phosphatase"/>
</dbReference>
<dbReference type="GO" id="GO:0042578">
    <property type="term" value="F:phosphoric ester hydrolase activity"/>
    <property type="evidence" value="ECO:0007669"/>
    <property type="project" value="TreeGrafter"/>
</dbReference>
<sequence length="432" mass="49115">MDNREIENKLTSLEGIGEKIAKEIIDIVNLGYSPKLEKLQKELPQNLKEGQQQKFLLGLALPLANEYIKILNKCTGVKKVEIVGEVRRRKEIVSSIDLLLILDRPLEDKISFIGKFGIPVNIYLSSTEKIGYNKIIHTGSEKHLELLKELGLTAREGTEEEVYSSLGLEYIPPYLREGRQEILLAKERMLPKLISIGNIKGDLHIHTNYSDGLSPMEDLAKEAIRLGYQYIAITDHSQSLKIAKGLTKERIIKQWKEIDNLQKSLNIRILKGIEVDILSDGSLDFDDDFLAQFDVVVASVHSNFKQGKGEMTSRIIKAIQNPHVDIIGHLTGRLLLKRNPYELDIEEIFQVAKNEKIAFEINSSPDRLDLKTEHLWKAKKLGIKIAINTDSHSRIELANIILGVGVAQRGYLEEKDIINCWEIEELERYLRG</sequence>
<protein>
    <submittedName>
        <fullName evidence="2">DNA polymerase (Family 10)</fullName>
    </submittedName>
</protein>
<accession>A0A1H9Z4F0</accession>
<organism evidence="2 3">
    <name type="scientific">Anaerobranca gottschalkii DSM 13577</name>
    <dbReference type="NCBI Taxonomy" id="1120990"/>
    <lineage>
        <taxon>Bacteria</taxon>
        <taxon>Bacillati</taxon>
        <taxon>Bacillota</taxon>
        <taxon>Clostridia</taxon>
        <taxon>Eubacteriales</taxon>
        <taxon>Proteinivoracaceae</taxon>
        <taxon>Anaerobranca</taxon>
    </lineage>
</organism>
<dbReference type="CDD" id="cd07436">
    <property type="entry name" value="PHP_PolX"/>
    <property type="match status" value="1"/>
</dbReference>